<protein>
    <submittedName>
        <fullName evidence="2">Uncharacterized protein</fullName>
    </submittedName>
</protein>
<dbReference type="WBParaSite" id="PDA_v2.g1719.t1">
    <property type="protein sequence ID" value="PDA_v2.g1719.t1"/>
    <property type="gene ID" value="PDA_v2.g1719"/>
</dbReference>
<dbReference type="AlphaFoldDB" id="A0A914PFZ5"/>
<evidence type="ECO:0000313" key="2">
    <source>
        <dbReference type="WBParaSite" id="PDA_v2.g1719.t1"/>
    </source>
</evidence>
<organism evidence="1 2">
    <name type="scientific">Panagrolaimus davidi</name>
    <dbReference type="NCBI Taxonomy" id="227884"/>
    <lineage>
        <taxon>Eukaryota</taxon>
        <taxon>Metazoa</taxon>
        <taxon>Ecdysozoa</taxon>
        <taxon>Nematoda</taxon>
        <taxon>Chromadorea</taxon>
        <taxon>Rhabditida</taxon>
        <taxon>Tylenchina</taxon>
        <taxon>Panagrolaimomorpha</taxon>
        <taxon>Panagrolaimoidea</taxon>
        <taxon>Panagrolaimidae</taxon>
        <taxon>Panagrolaimus</taxon>
    </lineage>
</organism>
<proteinExistence type="predicted"/>
<sequence length="265" mass="30318">MAKDVNEIKIENLPVEVIKFVADDYFIAENGNISPNNIKFIRSFNLEMLNEVKNEDEVIMHQFDEVHSRKILDDEVVKFVVNKVPPDKKFNTVLEGKLCENRLMVNIQECCVTFKAGNRDSAFEDKCSENCLLFLSCKDRYIPKAGQIILCELPVMEAKREEDDINLRKKGIVVFMELKGHTVIAAIFYLKLDLLLDNLNVLQILVKSSIDSDNGFKKFVMPKDEAIYVAKFLAVDNNTLIVLAGEDEENLHVKPSKVKLKNQYA</sequence>
<keyword evidence="1" id="KW-1185">Reference proteome</keyword>
<accession>A0A914PFZ5</accession>
<evidence type="ECO:0000313" key="1">
    <source>
        <dbReference type="Proteomes" id="UP000887578"/>
    </source>
</evidence>
<name>A0A914PFZ5_9BILA</name>
<dbReference type="Proteomes" id="UP000887578">
    <property type="component" value="Unplaced"/>
</dbReference>
<reference evidence="2" key="1">
    <citation type="submission" date="2022-11" db="UniProtKB">
        <authorList>
            <consortium name="WormBaseParasite"/>
        </authorList>
    </citation>
    <scope>IDENTIFICATION</scope>
</reference>